<evidence type="ECO:0000259" key="2">
    <source>
        <dbReference type="Pfam" id="PF00561"/>
    </source>
</evidence>
<feature type="domain" description="AB hydrolase-1" evidence="2">
    <location>
        <begin position="98"/>
        <end position="210"/>
    </location>
</feature>
<feature type="compositionally biased region" description="Low complexity" evidence="1">
    <location>
        <begin position="316"/>
        <end position="332"/>
    </location>
</feature>
<dbReference type="InterPro" id="IPR029058">
    <property type="entry name" value="AB_hydrolase_fold"/>
</dbReference>
<dbReference type="RefSeq" id="XP_020089064.1">
    <property type="nucleotide sequence ID" value="XM_020233475.1"/>
</dbReference>
<gene>
    <name evidence="4" type="primary">LOC109710736</name>
</gene>
<reference evidence="4" key="2">
    <citation type="submission" date="2025-08" db="UniProtKB">
        <authorList>
            <consortium name="RefSeq"/>
        </authorList>
    </citation>
    <scope>IDENTIFICATION</scope>
    <source>
        <tissue evidence="4">Leaf</tissue>
    </source>
</reference>
<dbReference type="PANTHER" id="PTHR43139:SF6">
    <property type="entry name" value="OS02G0706900 PROTEIN"/>
    <property type="match status" value="1"/>
</dbReference>
<proteinExistence type="predicted"/>
<dbReference type="Proteomes" id="UP000515123">
    <property type="component" value="Linkage group 5"/>
</dbReference>
<feature type="region of interest" description="Disordered" evidence="1">
    <location>
        <begin position="311"/>
        <end position="332"/>
    </location>
</feature>
<dbReference type="SUPFAM" id="SSF53474">
    <property type="entry name" value="alpha/beta-Hydrolases"/>
    <property type="match status" value="1"/>
</dbReference>
<dbReference type="Gene3D" id="3.40.50.1820">
    <property type="entry name" value="alpha/beta hydrolase"/>
    <property type="match status" value="1"/>
</dbReference>
<sequence length="332" mass="37350">MVNIIEGQKPLLHTLVRMAGLRPVLVELEPGTVMHFWAPKHRLPSQKKTSAAAITVDKSTPVDVPESNTTIANTTAALSRPSKNRARRIWPSRNRPKPAIVLVHGFASEGIVTWQFQFGVLVSDYDVYIPDLFFFGKSTTVQPDRSPEFQAGCVARALDMLGVERCHVVGFSYGGMVAFKLAEARPSLVRSLVVTGSVITMTDSINEASLTRLGAASSADLLLPETLERLKALLKMSMYKKLWFPDRFYKDYLEVCSNNYSFSFFYFYVRQLGENTSLVGISKAGHLLHMERPCAFNRYLKRFLSYVDSHHDDDNNNNNNNDNNNNDNDNAY</sequence>
<dbReference type="AlphaFoldDB" id="A0A6P5EZT2"/>
<name>A0A6P5EZT2_ANACO</name>
<reference evidence="3" key="1">
    <citation type="journal article" date="2015" name="Nat. Genet.">
        <title>The pineapple genome and the evolution of CAM photosynthesis.</title>
        <authorList>
            <person name="Ming R."/>
            <person name="VanBuren R."/>
            <person name="Wai C.M."/>
            <person name="Tang H."/>
            <person name="Schatz M.C."/>
            <person name="Bowers J.E."/>
            <person name="Lyons E."/>
            <person name="Wang M.L."/>
            <person name="Chen J."/>
            <person name="Biggers E."/>
            <person name="Zhang J."/>
            <person name="Huang L."/>
            <person name="Zhang L."/>
            <person name="Miao W."/>
            <person name="Zhang J."/>
            <person name="Ye Z."/>
            <person name="Miao C."/>
            <person name="Lin Z."/>
            <person name="Wang H."/>
            <person name="Zhou H."/>
            <person name="Yim W.C."/>
            <person name="Priest H.D."/>
            <person name="Zheng C."/>
            <person name="Woodhouse M."/>
            <person name="Edger P.P."/>
            <person name="Guyot R."/>
            <person name="Guo H.B."/>
            <person name="Guo H."/>
            <person name="Zheng G."/>
            <person name="Singh R."/>
            <person name="Sharma A."/>
            <person name="Min X."/>
            <person name="Zheng Y."/>
            <person name="Lee H."/>
            <person name="Gurtowski J."/>
            <person name="Sedlazeck F.J."/>
            <person name="Harkess A."/>
            <person name="McKain M.R."/>
            <person name="Liao Z."/>
            <person name="Fang J."/>
            <person name="Liu J."/>
            <person name="Zhang X."/>
            <person name="Zhang Q."/>
            <person name="Hu W."/>
            <person name="Qin Y."/>
            <person name="Wang K."/>
            <person name="Chen L.Y."/>
            <person name="Shirley N."/>
            <person name="Lin Y.R."/>
            <person name="Liu L.Y."/>
            <person name="Hernandez A.G."/>
            <person name="Wright C.L."/>
            <person name="Bulone V."/>
            <person name="Tuskan G.A."/>
            <person name="Heath K."/>
            <person name="Zee F."/>
            <person name="Moore P.H."/>
            <person name="Sunkar R."/>
            <person name="Leebens-Mack J.H."/>
            <person name="Mockler T."/>
            <person name="Bennetzen J.L."/>
            <person name="Freeling M."/>
            <person name="Sankoff D."/>
            <person name="Paterson A.H."/>
            <person name="Zhu X."/>
            <person name="Yang X."/>
            <person name="Smith J.A."/>
            <person name="Cushman J.C."/>
            <person name="Paull R.E."/>
            <person name="Yu Q."/>
        </authorList>
    </citation>
    <scope>NUCLEOTIDE SEQUENCE [LARGE SCALE GENOMIC DNA]</scope>
    <source>
        <strain evidence="3">cv. F153</strain>
    </source>
</reference>
<dbReference type="Pfam" id="PF00561">
    <property type="entry name" value="Abhydrolase_1"/>
    <property type="match status" value="1"/>
</dbReference>
<dbReference type="GeneID" id="109710736"/>
<evidence type="ECO:0000313" key="4">
    <source>
        <dbReference type="RefSeq" id="XP_020089064.1"/>
    </source>
</evidence>
<organism evidence="3 4">
    <name type="scientific">Ananas comosus</name>
    <name type="common">Pineapple</name>
    <name type="synonym">Ananas ananas</name>
    <dbReference type="NCBI Taxonomy" id="4615"/>
    <lineage>
        <taxon>Eukaryota</taxon>
        <taxon>Viridiplantae</taxon>
        <taxon>Streptophyta</taxon>
        <taxon>Embryophyta</taxon>
        <taxon>Tracheophyta</taxon>
        <taxon>Spermatophyta</taxon>
        <taxon>Magnoliopsida</taxon>
        <taxon>Liliopsida</taxon>
        <taxon>Poales</taxon>
        <taxon>Bromeliaceae</taxon>
        <taxon>Bromelioideae</taxon>
        <taxon>Ananas</taxon>
    </lineage>
</organism>
<protein>
    <submittedName>
        <fullName evidence="4">Uncharacterized protein LOC109710736</fullName>
    </submittedName>
</protein>
<evidence type="ECO:0000313" key="3">
    <source>
        <dbReference type="Proteomes" id="UP000515123"/>
    </source>
</evidence>
<dbReference type="InterPro" id="IPR000073">
    <property type="entry name" value="AB_hydrolase_1"/>
</dbReference>
<evidence type="ECO:0000256" key="1">
    <source>
        <dbReference type="SAM" id="MobiDB-lite"/>
    </source>
</evidence>
<accession>A0A6P5EZT2</accession>
<dbReference type="OrthoDB" id="6431331at2759"/>
<dbReference type="PANTHER" id="PTHR43139">
    <property type="entry name" value="SI:DKEY-122A22.2"/>
    <property type="match status" value="1"/>
</dbReference>
<dbReference type="InterPro" id="IPR052370">
    <property type="entry name" value="Meta-cleavage_hydrolase"/>
</dbReference>
<keyword evidence="3" id="KW-1185">Reference proteome</keyword>